<keyword evidence="3" id="KW-0328">Glycosyltransferase</keyword>
<evidence type="ECO:0000313" key="9">
    <source>
        <dbReference type="EMBL" id="MDQ0118032.1"/>
    </source>
</evidence>
<protein>
    <submittedName>
        <fullName evidence="9">4-amino-4-deoxy-L-arabinose transferase-like glycosyltransferase</fullName>
    </submittedName>
</protein>
<comment type="subcellular location">
    <subcellularLocation>
        <location evidence="1">Cell membrane</location>
        <topology evidence="1">Multi-pass membrane protein</topology>
    </subcellularLocation>
</comment>
<keyword evidence="6 8" id="KW-1133">Transmembrane helix</keyword>
<feature type="transmembrane region" description="Helical" evidence="8">
    <location>
        <begin position="331"/>
        <end position="348"/>
    </location>
</feature>
<evidence type="ECO:0000256" key="8">
    <source>
        <dbReference type="SAM" id="Phobius"/>
    </source>
</evidence>
<proteinExistence type="predicted"/>
<evidence type="ECO:0000256" key="1">
    <source>
        <dbReference type="ARBA" id="ARBA00004651"/>
    </source>
</evidence>
<dbReference type="RefSeq" id="WP_307488841.1">
    <property type="nucleotide sequence ID" value="NZ_JAUSSY010000004.1"/>
</dbReference>
<keyword evidence="10" id="KW-1185">Reference proteome</keyword>
<evidence type="ECO:0000256" key="7">
    <source>
        <dbReference type="ARBA" id="ARBA00023136"/>
    </source>
</evidence>
<feature type="transmembrane region" description="Helical" evidence="8">
    <location>
        <begin position="300"/>
        <end position="319"/>
    </location>
</feature>
<feature type="transmembrane region" description="Helical" evidence="8">
    <location>
        <begin position="37"/>
        <end position="57"/>
    </location>
</feature>
<keyword evidence="4" id="KW-0808">Transferase</keyword>
<reference evidence="9 10" key="1">
    <citation type="submission" date="2023-07" db="EMBL/GenBank/DDBJ databases">
        <title>Sorghum-associated microbial communities from plants grown in Nebraska, USA.</title>
        <authorList>
            <person name="Schachtman D."/>
        </authorList>
    </citation>
    <scope>NUCLEOTIDE SEQUENCE [LARGE SCALE GENOMIC DNA]</scope>
    <source>
        <strain evidence="9 10">DS994</strain>
    </source>
</reference>
<evidence type="ECO:0000313" key="10">
    <source>
        <dbReference type="Proteomes" id="UP001226389"/>
    </source>
</evidence>
<keyword evidence="7 8" id="KW-0472">Membrane</keyword>
<feature type="transmembrane region" description="Helical" evidence="8">
    <location>
        <begin position="270"/>
        <end position="293"/>
    </location>
</feature>
<organism evidence="9 10">
    <name type="scientific">Pseudarthrobacter defluvii</name>
    <dbReference type="NCBI Taxonomy" id="410837"/>
    <lineage>
        <taxon>Bacteria</taxon>
        <taxon>Bacillati</taxon>
        <taxon>Actinomycetota</taxon>
        <taxon>Actinomycetes</taxon>
        <taxon>Micrococcales</taxon>
        <taxon>Micrococcaceae</taxon>
        <taxon>Pseudarthrobacter</taxon>
    </lineage>
</organism>
<name>A0ABT9UFJ1_9MICC</name>
<evidence type="ECO:0000256" key="4">
    <source>
        <dbReference type="ARBA" id="ARBA00022679"/>
    </source>
</evidence>
<dbReference type="PANTHER" id="PTHR33908:SF11">
    <property type="entry name" value="MEMBRANE PROTEIN"/>
    <property type="match status" value="1"/>
</dbReference>
<dbReference type="EMBL" id="JAUSSY010000004">
    <property type="protein sequence ID" value="MDQ0118032.1"/>
    <property type="molecule type" value="Genomic_DNA"/>
</dbReference>
<accession>A0ABT9UFJ1</accession>
<sequence>MTYPLIRPLETYRRPEWNEAISQALPPRVQMPSTPLWVGRAPLIVLLALLAALSLRLSNTAFIDEALYINAGHDYLRHWQTGDAAVQPYGDSFSGVPFVYPVFAAVLEILGGLQLVRGFSLLCVLAATISVYQALSTLGLRREGMLAAAVFALTGPVVFAGALATFDALVIAMLAVAFWTGVRKGWVSALATGAILGAVPILKYTGAIFIPVVLGVVFLASARWRAAVVAVIAGMIAGGAWLAWSNQIAAGIAFTTSHRHALSPTPTSDLLAWMALDIGILLIIALFGGLSLARQGVGHALLALGLLGGGLALPAAQLILSEGVSFDKHMAYSALFLAPLAGHALAKLSKRTWKLLPVAVLLLTTLLFGASRSNAIYSSWVNVQPVLDVIEHDPKPGIYISSATDSLKYHLRHRPEVTWETTFSLYPQGENAIKGAVEDQRFQSVILRSASTGAPDQDAGQAVLLQALRDSSNYELTATMPAREHSETDMWLVFSKKDSS</sequence>
<evidence type="ECO:0000256" key="2">
    <source>
        <dbReference type="ARBA" id="ARBA00022475"/>
    </source>
</evidence>
<comment type="caution">
    <text evidence="9">The sequence shown here is derived from an EMBL/GenBank/DDBJ whole genome shotgun (WGS) entry which is preliminary data.</text>
</comment>
<keyword evidence="2" id="KW-1003">Cell membrane</keyword>
<dbReference type="Proteomes" id="UP001226389">
    <property type="component" value="Unassembled WGS sequence"/>
</dbReference>
<feature type="transmembrane region" description="Helical" evidence="8">
    <location>
        <begin position="226"/>
        <end position="244"/>
    </location>
</feature>
<evidence type="ECO:0000256" key="5">
    <source>
        <dbReference type="ARBA" id="ARBA00022692"/>
    </source>
</evidence>
<feature type="transmembrane region" description="Helical" evidence="8">
    <location>
        <begin position="147"/>
        <end position="180"/>
    </location>
</feature>
<evidence type="ECO:0000256" key="3">
    <source>
        <dbReference type="ARBA" id="ARBA00022676"/>
    </source>
</evidence>
<evidence type="ECO:0000256" key="6">
    <source>
        <dbReference type="ARBA" id="ARBA00022989"/>
    </source>
</evidence>
<feature type="transmembrane region" description="Helical" evidence="8">
    <location>
        <begin position="355"/>
        <end position="371"/>
    </location>
</feature>
<feature type="transmembrane region" description="Helical" evidence="8">
    <location>
        <begin position="186"/>
        <end position="219"/>
    </location>
</feature>
<dbReference type="PANTHER" id="PTHR33908">
    <property type="entry name" value="MANNOSYLTRANSFERASE YKCB-RELATED"/>
    <property type="match status" value="1"/>
</dbReference>
<feature type="transmembrane region" description="Helical" evidence="8">
    <location>
        <begin position="115"/>
        <end position="135"/>
    </location>
</feature>
<keyword evidence="5 8" id="KW-0812">Transmembrane</keyword>
<dbReference type="InterPro" id="IPR050297">
    <property type="entry name" value="LipidA_mod_glycosyltrf_83"/>
</dbReference>
<gene>
    <name evidence="9" type="ORF">J2T22_001209</name>
</gene>